<dbReference type="InterPro" id="IPR000210">
    <property type="entry name" value="BTB/POZ_dom"/>
</dbReference>
<dbReference type="OrthoDB" id="6359816at2759"/>
<keyword evidence="4" id="KW-1185">Reference proteome</keyword>
<dbReference type="PROSITE" id="PS50097">
    <property type="entry name" value="BTB"/>
    <property type="match status" value="1"/>
</dbReference>
<dbReference type="Pfam" id="PF00651">
    <property type="entry name" value="BTB"/>
    <property type="match status" value="1"/>
</dbReference>
<dbReference type="AlphaFoldDB" id="E3RNZ2"/>
<evidence type="ECO:0000313" key="4">
    <source>
        <dbReference type="Proteomes" id="UP000001067"/>
    </source>
</evidence>
<dbReference type="InterPro" id="IPR011333">
    <property type="entry name" value="SKP1/BTB/POZ_sf"/>
</dbReference>
<gene>
    <name evidence="3" type="ORF">PTT_10323</name>
</gene>
<sequence>MSTLSPAHLDNSSDNFSMHSDEDTPVFTCADPSSSYRKYFNCKKPSDVIIKYGSKGANTFHGHRILLATQSKYFDELFTQMPMDVKETTLEGDGPEMVEVILKLAYGHQPQSPTLEGTLENVIFAIQLFQISAKYDFSEFEELAVTGFTVCLSRFIHKTAKGQGPTFVELTTIVKSVYGIAKAGRLVESLIQIITTNPHVCAFRTWDSLSLLILGVA</sequence>
<accession>E3RNZ2</accession>
<name>E3RNZ2_PYRTT</name>
<feature type="domain" description="BTB" evidence="2">
    <location>
        <begin position="46"/>
        <end position="114"/>
    </location>
</feature>
<evidence type="ECO:0000313" key="3">
    <source>
        <dbReference type="EMBL" id="EFQ92555.1"/>
    </source>
</evidence>
<dbReference type="HOGENOM" id="CLU_1272845_0_0_1"/>
<dbReference type="CDD" id="cd18186">
    <property type="entry name" value="BTB_POZ_ZBTB_KLHL-like"/>
    <property type="match status" value="1"/>
</dbReference>
<feature type="compositionally biased region" description="Polar residues" evidence="1">
    <location>
        <begin position="1"/>
        <end position="18"/>
    </location>
</feature>
<feature type="region of interest" description="Disordered" evidence="1">
    <location>
        <begin position="1"/>
        <end position="22"/>
    </location>
</feature>
<organism evidence="4">
    <name type="scientific">Pyrenophora teres f. teres (strain 0-1)</name>
    <name type="common">Barley net blotch fungus</name>
    <name type="synonym">Drechslera teres f. teres</name>
    <dbReference type="NCBI Taxonomy" id="861557"/>
    <lineage>
        <taxon>Eukaryota</taxon>
        <taxon>Fungi</taxon>
        <taxon>Dikarya</taxon>
        <taxon>Ascomycota</taxon>
        <taxon>Pezizomycotina</taxon>
        <taxon>Dothideomycetes</taxon>
        <taxon>Pleosporomycetidae</taxon>
        <taxon>Pleosporales</taxon>
        <taxon>Pleosporineae</taxon>
        <taxon>Pleosporaceae</taxon>
        <taxon>Pyrenophora</taxon>
    </lineage>
</organism>
<protein>
    <recommendedName>
        <fullName evidence="2">BTB domain-containing protein</fullName>
    </recommendedName>
</protein>
<proteinExistence type="predicted"/>
<dbReference type="Gene3D" id="3.30.710.10">
    <property type="entry name" value="Potassium Channel Kv1.1, Chain A"/>
    <property type="match status" value="1"/>
</dbReference>
<evidence type="ECO:0000256" key="1">
    <source>
        <dbReference type="SAM" id="MobiDB-lite"/>
    </source>
</evidence>
<dbReference type="KEGG" id="pte:PTT_10323"/>
<dbReference type="SUPFAM" id="SSF54695">
    <property type="entry name" value="POZ domain"/>
    <property type="match status" value="1"/>
</dbReference>
<evidence type="ECO:0000259" key="2">
    <source>
        <dbReference type="PROSITE" id="PS50097"/>
    </source>
</evidence>
<dbReference type="Proteomes" id="UP000001067">
    <property type="component" value="Unassembled WGS sequence"/>
</dbReference>
<dbReference type="EMBL" id="GL534274">
    <property type="protein sequence ID" value="EFQ92555.1"/>
    <property type="molecule type" value="Genomic_DNA"/>
</dbReference>
<reference evidence="3 4" key="1">
    <citation type="journal article" date="2010" name="Genome Biol.">
        <title>A first genome assembly of the barley fungal pathogen Pyrenophora teres f. teres.</title>
        <authorList>
            <person name="Ellwood S.R."/>
            <person name="Liu Z."/>
            <person name="Syme R.A."/>
            <person name="Lai Z."/>
            <person name="Hane J.K."/>
            <person name="Keiper F."/>
            <person name="Moffat C.S."/>
            <person name="Oliver R.P."/>
            <person name="Friesen T.L."/>
        </authorList>
    </citation>
    <scope>NUCLEOTIDE SEQUENCE [LARGE SCALE GENOMIC DNA]</scope>
    <source>
        <strain evidence="3 4">0-1</strain>
    </source>
</reference>